<dbReference type="PROSITE" id="PS01186">
    <property type="entry name" value="EGF_2"/>
    <property type="match status" value="1"/>
</dbReference>
<dbReference type="GeneID" id="80558696"/>
<keyword evidence="5" id="KW-1185">Reference proteome</keyword>
<sequence length="519" mass="56872">MGKFIGALVIVLCMMFHTSYSQGMVMDTSNPDIISSAVLLSNGTVVTVYINSTELENNYNNNPCPCVNHTELQADRLEVLKLWAARTNYNHSYILDLYDTLATPDLLPNGSISEYLHQFIVAGFASYSANTVAAEYALEAVDPNSIQLFSELDLASVVWQADNISVSYKIITNYSLAMPNIPGGQLVLSGFVNDQYARFVPCETEIWIDISIQDSLIGTYLAQQQTNRNATEICDIIMTTCTGENQVYPTYDACVDYMSAVVAHNSPCPGGLIANSSGCHYFHAKAARNLPVIHCQHVRPYDSPVCQDFCLDQGCGNCDVNAECTFISNPGKLIPQYQCKCKSGYTGDGVTCTPNTCTGNWQCPSNYNYGTCTNGLCGCKSSTGFNWIPTQEAVSQNNACQCAENENVYWYNGNPECIPIGRCREAWQCPQAATQYTSITCSAYGTNVLVPFNTCRCNYGYSNPGFSYNCQCPSNRRELWSNVKSGTLCLSSTECTDNYHCSSNDCIVAPGQWLGTCAA</sequence>
<proteinExistence type="predicted"/>
<dbReference type="InterPro" id="IPR024731">
    <property type="entry name" value="NELL2-like_EGF"/>
</dbReference>
<dbReference type="Pfam" id="PF12947">
    <property type="entry name" value="EGF_3"/>
    <property type="match status" value="1"/>
</dbReference>
<dbReference type="Proteomes" id="UP001321479">
    <property type="component" value="Segment"/>
</dbReference>
<feature type="domain" description="EGF-like" evidence="3">
    <location>
        <begin position="339"/>
        <end position="352"/>
    </location>
</feature>
<dbReference type="EMBL" id="AP024483">
    <property type="protein sequence ID" value="BCS83491.1"/>
    <property type="molecule type" value="Genomic_DNA"/>
</dbReference>
<name>A0ABM7NTR3_9VIRU</name>
<evidence type="ECO:0000256" key="1">
    <source>
        <dbReference type="ARBA" id="ARBA00022536"/>
    </source>
</evidence>
<reference evidence="4 5" key="1">
    <citation type="submission" date="2021-02" db="EMBL/GenBank/DDBJ databases">
        <title>Cotonvirus japonicus, which uses Golgi apparatus of host cells for its virion factory, phylogenetically links tailed tupanvirus and icosahedral mimivirus.</title>
        <authorList>
            <person name="Takahashi H."/>
            <person name="Fukaya S."/>
            <person name="Song C."/>
            <person name="Murata K."/>
            <person name="Takemura M."/>
        </authorList>
    </citation>
    <scope>NUCLEOTIDE SEQUENCE [LARGE SCALE GENOMIC DNA]</scope>
</reference>
<evidence type="ECO:0000259" key="3">
    <source>
        <dbReference type="PROSITE" id="PS01186"/>
    </source>
</evidence>
<dbReference type="Gene3D" id="2.10.25.10">
    <property type="entry name" value="Laminin"/>
    <property type="match status" value="1"/>
</dbReference>
<dbReference type="InterPro" id="IPR000742">
    <property type="entry name" value="EGF"/>
</dbReference>
<evidence type="ECO:0000313" key="4">
    <source>
        <dbReference type="EMBL" id="BCS83491.1"/>
    </source>
</evidence>
<organism evidence="4 5">
    <name type="scientific">Cotonvirus japonicus</name>
    <dbReference type="NCBI Taxonomy" id="2811091"/>
    <lineage>
        <taxon>Viruses</taxon>
        <taxon>Varidnaviria</taxon>
        <taxon>Bamfordvirae</taxon>
        <taxon>Nucleocytoviricota</taxon>
        <taxon>Megaviricetes</taxon>
        <taxon>Imitervirales</taxon>
        <taxon>Mimiviridae</taxon>
        <taxon>Megamimivirinae</taxon>
        <taxon>Cotonvirus</taxon>
        <taxon>Cotonvirus japonicum</taxon>
    </lineage>
</organism>
<keyword evidence="1" id="KW-0245">EGF-like domain</keyword>
<dbReference type="RefSeq" id="YP_010842099.1">
    <property type="nucleotide sequence ID" value="NC_079139.1"/>
</dbReference>
<evidence type="ECO:0000256" key="2">
    <source>
        <dbReference type="ARBA" id="ARBA00023157"/>
    </source>
</evidence>
<accession>A0ABM7NTR3</accession>
<protein>
    <submittedName>
        <fullName evidence="4">Egf domain-containing protein</fullName>
    </submittedName>
</protein>
<evidence type="ECO:0000313" key="5">
    <source>
        <dbReference type="Proteomes" id="UP001321479"/>
    </source>
</evidence>
<keyword evidence="2" id="KW-1015">Disulfide bond</keyword>